<dbReference type="GO" id="GO:0008409">
    <property type="term" value="F:5'-3' exonuclease activity"/>
    <property type="evidence" value="ECO:0007669"/>
    <property type="project" value="TreeGrafter"/>
</dbReference>
<dbReference type="Gene3D" id="3.40.1350.10">
    <property type="match status" value="1"/>
</dbReference>
<name>A0A9W9AZY1_9AGAR</name>
<dbReference type="EMBL" id="JANVFS010000002">
    <property type="protein sequence ID" value="KAJ4494747.1"/>
    <property type="molecule type" value="Genomic_DNA"/>
</dbReference>
<feature type="domain" description="VRR-NUC" evidence="10">
    <location>
        <begin position="804"/>
        <end position="920"/>
    </location>
</feature>
<evidence type="ECO:0000256" key="5">
    <source>
        <dbReference type="ARBA" id="ARBA00022801"/>
    </source>
</evidence>
<feature type="region of interest" description="Disordered" evidence="9">
    <location>
        <begin position="927"/>
        <end position="1026"/>
    </location>
</feature>
<dbReference type="GO" id="GO:0036297">
    <property type="term" value="P:interstrand cross-link repair"/>
    <property type="evidence" value="ECO:0007669"/>
    <property type="project" value="InterPro"/>
</dbReference>
<keyword evidence="8" id="KW-0227">DNA damage</keyword>
<dbReference type="Pfam" id="PF08774">
    <property type="entry name" value="VRR_NUC"/>
    <property type="match status" value="1"/>
</dbReference>
<dbReference type="GO" id="GO:0046872">
    <property type="term" value="F:metal ion binding"/>
    <property type="evidence" value="ECO:0007669"/>
    <property type="project" value="UniProtKB-KW"/>
</dbReference>
<dbReference type="InterPro" id="IPR014883">
    <property type="entry name" value="VRR_NUC"/>
</dbReference>
<comment type="catalytic activity">
    <reaction evidence="1 8">
        <text>Hydrolytically removes 5'-nucleotides successively from the 3'-hydroxy termini of 3'-hydroxy-terminated oligonucleotides.</text>
        <dbReference type="EC" id="3.1.4.1"/>
    </reaction>
</comment>
<dbReference type="GO" id="GO:0004528">
    <property type="term" value="F:phosphodiesterase I activity"/>
    <property type="evidence" value="ECO:0007669"/>
    <property type="project" value="UniProtKB-EC"/>
</dbReference>
<keyword evidence="3 8" id="KW-0540">Nuclease</keyword>
<organism evidence="11 12">
    <name type="scientific">Lentinula lateritia</name>
    <dbReference type="NCBI Taxonomy" id="40482"/>
    <lineage>
        <taxon>Eukaryota</taxon>
        <taxon>Fungi</taxon>
        <taxon>Dikarya</taxon>
        <taxon>Basidiomycota</taxon>
        <taxon>Agaricomycotina</taxon>
        <taxon>Agaricomycetes</taxon>
        <taxon>Agaricomycetidae</taxon>
        <taxon>Agaricales</taxon>
        <taxon>Marasmiineae</taxon>
        <taxon>Omphalotaceae</taxon>
        <taxon>Lentinula</taxon>
    </lineage>
</organism>
<gene>
    <name evidence="11" type="ORF">C8J55DRAFT_497548</name>
</gene>
<dbReference type="InterPro" id="IPR049126">
    <property type="entry name" value="FAN1-like_TPR"/>
</dbReference>
<accession>A0A9W9AZY1</accession>
<feature type="compositionally biased region" description="Basic and acidic residues" evidence="9">
    <location>
        <begin position="927"/>
        <end position="951"/>
    </location>
</feature>
<dbReference type="PANTHER" id="PTHR15749">
    <property type="entry name" value="FANCONI-ASSOCIATED NUCLEASE 1"/>
    <property type="match status" value="1"/>
</dbReference>
<comment type="caution">
    <text evidence="11">The sequence shown here is derived from an EMBL/GenBank/DDBJ whole genome shotgun (WGS) entry which is preliminary data.</text>
</comment>
<dbReference type="PANTHER" id="PTHR15749:SF4">
    <property type="entry name" value="FANCONI-ASSOCIATED NUCLEASE 1"/>
    <property type="match status" value="1"/>
</dbReference>
<evidence type="ECO:0000313" key="11">
    <source>
        <dbReference type="EMBL" id="KAJ4494747.1"/>
    </source>
</evidence>
<evidence type="ECO:0000256" key="1">
    <source>
        <dbReference type="ARBA" id="ARBA00000983"/>
    </source>
</evidence>
<evidence type="ECO:0000256" key="6">
    <source>
        <dbReference type="ARBA" id="ARBA00022842"/>
    </source>
</evidence>
<comment type="similarity">
    <text evidence="2 8">Belongs to the FAN1 family.</text>
</comment>
<feature type="compositionally biased region" description="Acidic residues" evidence="9">
    <location>
        <begin position="969"/>
        <end position="989"/>
    </location>
</feature>
<dbReference type="InterPro" id="IPR011856">
    <property type="entry name" value="tRNA_endonuc-like_dom_sf"/>
</dbReference>
<protein>
    <recommendedName>
        <fullName evidence="8">Fanconi-associated nuclease</fullName>
        <ecNumber evidence="8">3.1.4.1</ecNumber>
    </recommendedName>
</protein>
<reference evidence="11" key="1">
    <citation type="submission" date="2022-08" db="EMBL/GenBank/DDBJ databases">
        <authorList>
            <consortium name="DOE Joint Genome Institute"/>
            <person name="Min B."/>
            <person name="Riley R."/>
            <person name="Sierra-Patev S."/>
            <person name="Naranjo-Ortiz M."/>
            <person name="Looney B."/>
            <person name="Konkel Z."/>
            <person name="Slot J.C."/>
            <person name="Sakamoto Y."/>
            <person name="Steenwyk J.L."/>
            <person name="Rokas A."/>
            <person name="Carro J."/>
            <person name="Camarero S."/>
            <person name="Ferreira P."/>
            <person name="Molpeceres G."/>
            <person name="Ruiz-Duenas F.J."/>
            <person name="Serrano A."/>
            <person name="Henrissat B."/>
            <person name="Drula E."/>
            <person name="Hughes K.W."/>
            <person name="Mata J.L."/>
            <person name="Ishikawa N.K."/>
            <person name="Vargas-Isla R."/>
            <person name="Ushijima S."/>
            <person name="Smith C.A."/>
            <person name="Ahrendt S."/>
            <person name="Andreopoulos W."/>
            <person name="He G."/>
            <person name="Labutti K."/>
            <person name="Lipzen A."/>
            <person name="Ng V."/>
            <person name="Sandor L."/>
            <person name="Barry K."/>
            <person name="Martinez A.T."/>
            <person name="Xiao Y."/>
            <person name="Gibbons J.G."/>
            <person name="Terashima K."/>
            <person name="Hibbett D.S."/>
            <person name="Grigoriev I.V."/>
        </authorList>
    </citation>
    <scope>NUCLEOTIDE SEQUENCE</scope>
    <source>
        <strain evidence="11">Sp2 HRB7682 ss15</strain>
    </source>
</reference>
<dbReference type="Proteomes" id="UP001150238">
    <property type="component" value="Unassembled WGS sequence"/>
</dbReference>
<dbReference type="InterPro" id="IPR033315">
    <property type="entry name" value="Fan1-like"/>
</dbReference>
<evidence type="ECO:0000313" key="12">
    <source>
        <dbReference type="Proteomes" id="UP001150238"/>
    </source>
</evidence>
<evidence type="ECO:0000259" key="10">
    <source>
        <dbReference type="SMART" id="SM00990"/>
    </source>
</evidence>
<keyword evidence="7 8" id="KW-0464">Manganese</keyword>
<keyword evidence="4 8" id="KW-0479">Metal-binding</keyword>
<evidence type="ECO:0000256" key="3">
    <source>
        <dbReference type="ARBA" id="ARBA00022722"/>
    </source>
</evidence>
<dbReference type="Pfam" id="PF21170">
    <property type="entry name" value="FAN1_TPR"/>
    <property type="match status" value="1"/>
</dbReference>
<dbReference type="InterPro" id="IPR049132">
    <property type="entry name" value="FAN1-like_euk"/>
</dbReference>
<reference evidence="11" key="2">
    <citation type="journal article" date="2023" name="Proc. Natl. Acad. Sci. U.S.A.">
        <title>A global phylogenomic analysis of the shiitake genus Lentinula.</title>
        <authorList>
            <person name="Sierra-Patev S."/>
            <person name="Min B."/>
            <person name="Naranjo-Ortiz M."/>
            <person name="Looney B."/>
            <person name="Konkel Z."/>
            <person name="Slot J.C."/>
            <person name="Sakamoto Y."/>
            <person name="Steenwyk J.L."/>
            <person name="Rokas A."/>
            <person name="Carro J."/>
            <person name="Camarero S."/>
            <person name="Ferreira P."/>
            <person name="Molpeceres G."/>
            <person name="Ruiz-Duenas F.J."/>
            <person name="Serrano A."/>
            <person name="Henrissat B."/>
            <person name="Drula E."/>
            <person name="Hughes K.W."/>
            <person name="Mata J.L."/>
            <person name="Ishikawa N.K."/>
            <person name="Vargas-Isla R."/>
            <person name="Ushijima S."/>
            <person name="Smith C.A."/>
            <person name="Donoghue J."/>
            <person name="Ahrendt S."/>
            <person name="Andreopoulos W."/>
            <person name="He G."/>
            <person name="LaButti K."/>
            <person name="Lipzen A."/>
            <person name="Ng V."/>
            <person name="Riley R."/>
            <person name="Sandor L."/>
            <person name="Barry K."/>
            <person name="Martinez A.T."/>
            <person name="Xiao Y."/>
            <person name="Gibbons J.G."/>
            <person name="Terashima K."/>
            <person name="Grigoriev I.V."/>
            <person name="Hibbett D."/>
        </authorList>
    </citation>
    <scope>NUCLEOTIDE SEQUENCE</scope>
    <source>
        <strain evidence="11">Sp2 HRB7682 ss15</strain>
    </source>
</reference>
<comment type="subcellular location">
    <subcellularLocation>
        <location evidence="8">Nucleus</location>
    </subcellularLocation>
</comment>
<feature type="region of interest" description="Disordered" evidence="9">
    <location>
        <begin position="1042"/>
        <end position="1062"/>
    </location>
</feature>
<dbReference type="EC" id="3.1.4.1" evidence="8"/>
<dbReference type="CDD" id="cd22326">
    <property type="entry name" value="FAN1-like"/>
    <property type="match status" value="1"/>
</dbReference>
<keyword evidence="8" id="KW-0234">DNA repair</keyword>
<keyword evidence="5 8" id="KW-0378">Hydrolase</keyword>
<evidence type="ECO:0000256" key="4">
    <source>
        <dbReference type="ARBA" id="ARBA00022723"/>
    </source>
</evidence>
<evidence type="ECO:0000256" key="9">
    <source>
        <dbReference type="SAM" id="MobiDB-lite"/>
    </source>
</evidence>
<evidence type="ECO:0000256" key="7">
    <source>
        <dbReference type="ARBA" id="ARBA00023211"/>
    </source>
</evidence>
<dbReference type="GO" id="GO:0005634">
    <property type="term" value="C:nucleus"/>
    <property type="evidence" value="ECO:0007669"/>
    <property type="project" value="UniProtKB-SubCell"/>
</dbReference>
<sequence length="1062" mass="121489">MNNTTTQFVFGSQRIVETADELANLIDGPPIKAGRKPEVPRFQSRNEQSPYVSVFEDIANQIYDFESNLLSKEEENALVAFRKLKYPSRYILIRLGCRKPGWHTRRSLSKYVSEVGECGINIAVRELCVPVSKIIKQSDEVSVKEEVKAEVKMEVKMEVKVELNNQGVKMEREVIDLTEDLDDEPTTCSSSHVLSSSPPELRSLSHLCEDEAHMTLDEALARLSVDEVKSLVKDCKVKAKLSTKDGLIQALKRHAHSQGNLSTMMQPRAKQRSPHQTQLSFCSGASSSITQEARLQRMAVQKLGSCLRVNPEFHNLLQRLDIIFYRSTSIPETVFLNSFLTVFKKRVYPAVTSARSTIWPTRDAYLDYEEGLKLQAIFDSILEDNIVKPKGSIIPVGSNTQFQMPTFSQTNLVKESVNGAVKMEQDGQGNELTVKPECDFEMVDLSTILGPEFRFEFDEDDQDSQPKASLEKCTAAARVVAIYDAVLKSKWDFCVSVTNDKLEESREPSLQRFELGYVLARLIWKVTEAYALLHKYEKELEVLQSLLAQKFWRQAKRGKWYERRALVQDHHLPKLYRSRAERNGWSKQHLLDKTYNLSIELREGLYEAMEDTDTHRVYHKSLVKRLTKVESRMKVSVDDRHTYDVQLQEANNICVFAHRAQNATWTGERSAPRWKARAKEGIITNWLIRDGFAYASDESEEVEEPVLKSPSGKSVWKTLDGSSTCNVEARALQHYAQEQYGGFQGFHSETCILTTIFGLLFWDIIFADIPGAFETPYQIAPLDLVEDSFYYARKELIKSRLKELKDGDALKILDRHDKLYRESKTWCVGVRWDVCGKDELAEIVECIGGEALEVICELFCHDYPARASGVPDLILWKHEERKCKFVEVKGPGDRARDNQTLWFDTLLGAGLDVDLCRVLEENTKNVNAEKEKRDQRIAREEKARIKQEKTAKGTKLVQRKRRKAKREESDSDNVDELNMDMDVNADDEADFRGPENVDELDPSPPVTRMKRRRSLEDGEDESDSECRSVLATLQDKIAFPEWSSEPIVDIPHPKRLKTYEGG</sequence>
<comment type="cofactor">
    <cofactor evidence="8">
        <name>Mg(2+)</name>
        <dbReference type="ChEBI" id="CHEBI:18420"/>
    </cofactor>
    <cofactor evidence="8">
        <name>Mn(2+)</name>
        <dbReference type="ChEBI" id="CHEBI:29035"/>
    </cofactor>
</comment>
<dbReference type="AlphaFoldDB" id="A0A9W9AZY1"/>
<dbReference type="GO" id="GO:0070336">
    <property type="term" value="F:flap-structured DNA binding"/>
    <property type="evidence" value="ECO:0007669"/>
    <property type="project" value="TreeGrafter"/>
</dbReference>
<dbReference type="SMART" id="SM00990">
    <property type="entry name" value="VRR_NUC"/>
    <property type="match status" value="1"/>
</dbReference>
<evidence type="ECO:0000256" key="2">
    <source>
        <dbReference type="ARBA" id="ARBA00005533"/>
    </source>
</evidence>
<dbReference type="GO" id="GO:0017108">
    <property type="term" value="F:5'-flap endonuclease activity"/>
    <property type="evidence" value="ECO:0007669"/>
    <property type="project" value="TreeGrafter"/>
</dbReference>
<evidence type="ECO:0000256" key="8">
    <source>
        <dbReference type="RuleBase" id="RU365033"/>
    </source>
</evidence>
<comment type="function">
    <text evidence="8">Nuclease required for the repair of DNA interstrand cross-links (ICL). Acts as a 5'-3' exonuclease that anchors at a cut end of DNA and cleaves DNA successively at every third nucleotide, allowing to excise an ICL from one strand through flanking incisions.</text>
</comment>
<proteinExistence type="inferred from homology"/>
<keyword evidence="6 8" id="KW-0460">Magnesium</keyword>
<keyword evidence="8" id="KW-0539">Nucleus</keyword>